<feature type="domain" description="VOC" evidence="3">
    <location>
        <begin position="8"/>
        <end position="136"/>
    </location>
</feature>
<reference evidence="4 5" key="1">
    <citation type="submission" date="2018-03" db="EMBL/GenBank/DDBJ databases">
        <title>Genomic Encyclopedia of Type Strains, Phase III (KMG-III): the genomes of soil and plant-associated and newly described type strains.</title>
        <authorList>
            <person name="Whitman W."/>
        </authorList>
    </citation>
    <scope>NUCLEOTIDE SEQUENCE [LARGE SCALE GENOMIC DNA]</scope>
    <source>
        <strain evidence="4 5">CGMCC 1.07653</strain>
    </source>
</reference>
<comment type="caution">
    <text evidence="4">The sequence shown here is derived from an EMBL/GenBank/DDBJ whole genome shotgun (WGS) entry which is preliminary data.</text>
</comment>
<dbReference type="InterPro" id="IPR017515">
    <property type="entry name" value="MeMalonyl-CoA_epimerase"/>
</dbReference>
<name>A0A2P8HY73_9BACI</name>
<dbReference type="RefSeq" id="WP_106587202.1">
    <property type="nucleotide sequence ID" value="NZ_PYAV01000001.1"/>
</dbReference>
<comment type="similarity">
    <text evidence="1">Belongs to the methylmalonyl-CoA epimerase family.</text>
</comment>
<evidence type="ECO:0000256" key="1">
    <source>
        <dbReference type="ARBA" id="ARBA00009308"/>
    </source>
</evidence>
<dbReference type="OrthoDB" id="9788468at2"/>
<proteinExistence type="inferred from homology"/>
<dbReference type="Pfam" id="PF13669">
    <property type="entry name" value="Glyoxalase_4"/>
    <property type="match status" value="1"/>
</dbReference>
<dbReference type="InterPro" id="IPR037523">
    <property type="entry name" value="VOC_core"/>
</dbReference>
<gene>
    <name evidence="4" type="ORF">B0H94_10125</name>
</gene>
<dbReference type="GO" id="GO:0046872">
    <property type="term" value="F:metal ion binding"/>
    <property type="evidence" value="ECO:0007669"/>
    <property type="project" value="UniProtKB-KW"/>
</dbReference>
<dbReference type="PANTHER" id="PTHR43048">
    <property type="entry name" value="METHYLMALONYL-COA EPIMERASE"/>
    <property type="match status" value="1"/>
</dbReference>
<dbReference type="PROSITE" id="PS51819">
    <property type="entry name" value="VOC"/>
    <property type="match status" value="1"/>
</dbReference>
<dbReference type="NCBIfam" id="TIGR03081">
    <property type="entry name" value="metmalonyl_epim"/>
    <property type="match status" value="1"/>
</dbReference>
<keyword evidence="5" id="KW-1185">Reference proteome</keyword>
<evidence type="ECO:0000313" key="4">
    <source>
        <dbReference type="EMBL" id="PSL51115.1"/>
    </source>
</evidence>
<dbReference type="Gene3D" id="3.10.180.10">
    <property type="entry name" value="2,3-Dihydroxybiphenyl 1,2-Dioxygenase, domain 1"/>
    <property type="match status" value="1"/>
</dbReference>
<dbReference type="InterPro" id="IPR029068">
    <property type="entry name" value="Glyas_Bleomycin-R_OHBP_Dase"/>
</dbReference>
<evidence type="ECO:0000313" key="5">
    <source>
        <dbReference type="Proteomes" id="UP000242310"/>
    </source>
</evidence>
<dbReference type="AlphaFoldDB" id="A0A2P8HY73"/>
<organism evidence="4 5">
    <name type="scientific">Salsuginibacillus halophilus</name>
    <dbReference type="NCBI Taxonomy" id="517424"/>
    <lineage>
        <taxon>Bacteria</taxon>
        <taxon>Bacillati</taxon>
        <taxon>Bacillota</taxon>
        <taxon>Bacilli</taxon>
        <taxon>Bacillales</taxon>
        <taxon>Bacillaceae</taxon>
        <taxon>Salsuginibacillus</taxon>
    </lineage>
</organism>
<evidence type="ECO:0000259" key="3">
    <source>
        <dbReference type="PROSITE" id="PS51819"/>
    </source>
</evidence>
<protein>
    <submittedName>
        <fullName evidence="4">Methylmalonyl-CoA epimerase</fullName>
    </submittedName>
</protein>
<dbReference type="CDD" id="cd07249">
    <property type="entry name" value="MMCE"/>
    <property type="match status" value="1"/>
</dbReference>
<keyword evidence="2" id="KW-0479">Metal-binding</keyword>
<dbReference type="SUPFAM" id="SSF54593">
    <property type="entry name" value="Glyoxalase/Bleomycin resistance protein/Dihydroxybiphenyl dioxygenase"/>
    <property type="match status" value="1"/>
</dbReference>
<sequence length="147" mass="16201">MLGEAPEKIDHLGLAVHSLQEHLPFYTDVLGLTHEKTEEVQAQGVKVAFLTIGEAKFELLEPVSAESPIAGFLNKRGEGIHHVALRVTNIEARMEEMKQAGIRTLQDQPVTGAGGALVAFLHPKDTKGVLYELCEKQDRKDVHNDDQ</sequence>
<dbReference type="EMBL" id="PYAV01000001">
    <property type="protein sequence ID" value="PSL51115.1"/>
    <property type="molecule type" value="Genomic_DNA"/>
</dbReference>
<dbReference type="InterPro" id="IPR051785">
    <property type="entry name" value="MMCE/EMCE_epimerase"/>
</dbReference>
<evidence type="ECO:0000256" key="2">
    <source>
        <dbReference type="ARBA" id="ARBA00022723"/>
    </source>
</evidence>
<dbReference type="Proteomes" id="UP000242310">
    <property type="component" value="Unassembled WGS sequence"/>
</dbReference>
<dbReference type="GO" id="GO:0046491">
    <property type="term" value="P:L-methylmalonyl-CoA metabolic process"/>
    <property type="evidence" value="ECO:0007669"/>
    <property type="project" value="TreeGrafter"/>
</dbReference>
<accession>A0A2P8HY73</accession>
<dbReference type="PANTHER" id="PTHR43048:SF3">
    <property type="entry name" value="METHYLMALONYL-COA EPIMERASE, MITOCHONDRIAL"/>
    <property type="match status" value="1"/>
</dbReference>
<dbReference type="GO" id="GO:0004493">
    <property type="term" value="F:methylmalonyl-CoA epimerase activity"/>
    <property type="evidence" value="ECO:0007669"/>
    <property type="project" value="TreeGrafter"/>
</dbReference>